<dbReference type="NCBIfam" id="TIGR02069">
    <property type="entry name" value="cyanophycinase"/>
    <property type="match status" value="1"/>
</dbReference>
<evidence type="ECO:0000256" key="2">
    <source>
        <dbReference type="ARBA" id="ARBA00002039"/>
    </source>
</evidence>
<keyword evidence="10" id="KW-1185">Reference proteome</keyword>
<evidence type="ECO:0000256" key="7">
    <source>
        <dbReference type="ARBA" id="ARBA00022801"/>
    </source>
</evidence>
<evidence type="ECO:0000313" key="9">
    <source>
        <dbReference type="EMBL" id="OQP50119.1"/>
    </source>
</evidence>
<comment type="similarity">
    <text evidence="3">Belongs to the peptidase S51 family.</text>
</comment>
<evidence type="ECO:0000313" key="10">
    <source>
        <dbReference type="Proteomes" id="UP000192277"/>
    </source>
</evidence>
<keyword evidence="7" id="KW-0378">Hydrolase</keyword>
<evidence type="ECO:0000256" key="1">
    <source>
        <dbReference type="ARBA" id="ARBA00001092"/>
    </source>
</evidence>
<protein>
    <recommendedName>
        <fullName evidence="5">Cyanophycinase</fullName>
        <ecNumber evidence="4">3.4.15.6</ecNumber>
    </recommendedName>
</protein>
<comment type="catalytic activity">
    <reaction evidence="1">
        <text>[L-4-(L-arginin-2-N-yl)aspartate](n) + H2O = [L-4-(L-arginin-2-N-yl)aspartate](n-1) + L-4-(L-arginin-2-N-yl)aspartate</text>
        <dbReference type="Rhea" id="RHEA:12845"/>
        <dbReference type="Rhea" id="RHEA-COMP:13728"/>
        <dbReference type="Rhea" id="RHEA-COMP:13734"/>
        <dbReference type="ChEBI" id="CHEBI:15377"/>
        <dbReference type="ChEBI" id="CHEBI:137986"/>
        <dbReference type="ChEBI" id="CHEBI:137991"/>
        <dbReference type="EC" id="3.4.15.6"/>
    </reaction>
</comment>
<sequence length="287" mass="31392">MAEIKGTLIPIGGAEDKGIDYIKNAKENSRFDFFEAGILRQIVKLVERQGAPKIELITTASSFPEKMEETYCNAFGKLGCKNMKHLFITHREQVDTEENLNRLKECNCIIFTGGDQLRLTSILGGTELLACIKRRYQEEPIVVAGTSAGAMAMGGTMIYDGNATRAHLKGEIKFSTGFDFISNVIIDTHFEKRGRFNRLAQAVAVQPGILGFGLAEDTGLIITGGNDIEVIGSGIITVLNGKNITYTNLIDIAERMPISVENIIVHILSQGEHFDLTTNQPARPGVS</sequence>
<keyword evidence="8" id="KW-0720">Serine protease</keyword>
<dbReference type="RefSeq" id="WP_014219440.1">
    <property type="nucleotide sequence ID" value="NZ_LWBO01000007.1"/>
</dbReference>
<dbReference type="Gene3D" id="3.40.50.880">
    <property type="match status" value="1"/>
</dbReference>
<dbReference type="EMBL" id="LWBO01000007">
    <property type="protein sequence ID" value="OQP50119.1"/>
    <property type="molecule type" value="Genomic_DNA"/>
</dbReference>
<dbReference type="PIRSF" id="PIRSF032067">
    <property type="entry name" value="Cyanophycinase"/>
    <property type="match status" value="1"/>
</dbReference>
<gene>
    <name evidence="9" type="ORF">A4D02_27175</name>
</gene>
<dbReference type="SUPFAM" id="SSF52317">
    <property type="entry name" value="Class I glutamine amidotransferase-like"/>
    <property type="match status" value="1"/>
</dbReference>
<dbReference type="Pfam" id="PF03575">
    <property type="entry name" value="Peptidase_S51"/>
    <property type="match status" value="1"/>
</dbReference>
<proteinExistence type="inferred from homology"/>
<evidence type="ECO:0000256" key="4">
    <source>
        <dbReference type="ARBA" id="ARBA00013115"/>
    </source>
</evidence>
<dbReference type="CDD" id="cd03145">
    <property type="entry name" value="GAT1_cyanophycinase"/>
    <property type="match status" value="1"/>
</dbReference>
<dbReference type="EC" id="3.4.15.6" evidence="4"/>
<dbReference type="PANTHER" id="PTHR36175">
    <property type="entry name" value="CYANOPHYCINASE"/>
    <property type="match status" value="1"/>
</dbReference>
<comment type="function">
    <text evidence="2">Exopeptidase that catalyzes the hydrolytic cleavage of multi-L-arginyl-poly-L-aspartic acid (cyanophycin; a water-insoluble reserve polymer) into aspartate-arginine dipeptides.</text>
</comment>
<evidence type="ECO:0000256" key="3">
    <source>
        <dbReference type="ARBA" id="ARBA00006534"/>
    </source>
</evidence>
<dbReference type="Proteomes" id="UP000192277">
    <property type="component" value="Unassembled WGS sequence"/>
</dbReference>
<comment type="caution">
    <text evidence="9">The sequence shown here is derived from an EMBL/GenBank/DDBJ whole genome shotgun (WGS) entry which is preliminary data.</text>
</comment>
<dbReference type="InterPro" id="IPR005320">
    <property type="entry name" value="Peptidase_S51"/>
</dbReference>
<accession>A0ABX3NZ13</accession>
<name>A0ABX3NZ13_9BACT</name>
<evidence type="ECO:0000256" key="6">
    <source>
        <dbReference type="ARBA" id="ARBA00022670"/>
    </source>
</evidence>
<dbReference type="InterPro" id="IPR011811">
    <property type="entry name" value="Peptidase_S51_cyanophycinase"/>
</dbReference>
<reference evidence="9 10" key="1">
    <citation type="submission" date="2016-04" db="EMBL/GenBank/DDBJ databases">
        <authorList>
            <person name="Chen L."/>
            <person name="Zhuang W."/>
            <person name="Wang G."/>
        </authorList>
    </citation>
    <scope>NUCLEOTIDE SEQUENCE [LARGE SCALE GENOMIC DNA]</scope>
    <source>
        <strain evidence="10">GR20</strain>
    </source>
</reference>
<evidence type="ECO:0000256" key="5">
    <source>
        <dbReference type="ARBA" id="ARBA00015719"/>
    </source>
</evidence>
<organism evidence="9 10">
    <name type="scientific">Niastella koreensis</name>
    <dbReference type="NCBI Taxonomy" id="354356"/>
    <lineage>
        <taxon>Bacteria</taxon>
        <taxon>Pseudomonadati</taxon>
        <taxon>Bacteroidota</taxon>
        <taxon>Chitinophagia</taxon>
        <taxon>Chitinophagales</taxon>
        <taxon>Chitinophagaceae</taxon>
        <taxon>Niastella</taxon>
    </lineage>
</organism>
<keyword evidence="6" id="KW-0645">Protease</keyword>
<evidence type="ECO:0000256" key="8">
    <source>
        <dbReference type="ARBA" id="ARBA00022825"/>
    </source>
</evidence>
<dbReference type="PANTHER" id="PTHR36175:SF1">
    <property type="entry name" value="CYANOPHYCINASE"/>
    <property type="match status" value="1"/>
</dbReference>
<dbReference type="InterPro" id="IPR029062">
    <property type="entry name" value="Class_I_gatase-like"/>
</dbReference>